<dbReference type="FunFam" id="2.60.120.430:FF:000001">
    <property type="entry name" value="Receptor-like protein kinase FERONIA"/>
    <property type="match status" value="1"/>
</dbReference>
<evidence type="ECO:0000256" key="2">
    <source>
        <dbReference type="ARBA" id="ARBA00022527"/>
    </source>
</evidence>
<evidence type="ECO:0000256" key="7">
    <source>
        <dbReference type="ARBA" id="ARBA00022777"/>
    </source>
</evidence>
<gene>
    <name evidence="16" type="ORF">TIFTF001_016276</name>
</gene>
<dbReference type="Pfam" id="PF12819">
    <property type="entry name" value="Malectin_like"/>
    <property type="match status" value="1"/>
</dbReference>
<keyword evidence="11" id="KW-0325">Glycoprotein</keyword>
<comment type="caution">
    <text evidence="16">The sequence shown here is derived from an EMBL/GenBank/DDBJ whole genome shotgun (WGS) entry which is preliminary data.</text>
</comment>
<evidence type="ECO:0000256" key="9">
    <source>
        <dbReference type="ARBA" id="ARBA00022989"/>
    </source>
</evidence>
<evidence type="ECO:0000259" key="15">
    <source>
        <dbReference type="PROSITE" id="PS50011"/>
    </source>
</evidence>
<dbReference type="InterPro" id="IPR000719">
    <property type="entry name" value="Prot_kinase_dom"/>
</dbReference>
<feature type="binding site" evidence="12">
    <location>
        <position position="495"/>
    </location>
    <ligand>
        <name>ATP</name>
        <dbReference type="ChEBI" id="CHEBI:30616"/>
    </ligand>
</feature>
<name>A0AA88AJB5_FICCA</name>
<dbReference type="SUPFAM" id="SSF56112">
    <property type="entry name" value="Protein kinase-like (PK-like)"/>
    <property type="match status" value="1"/>
</dbReference>
<comment type="subcellular location">
    <subcellularLocation>
        <location evidence="1">Membrane</location>
        <topology evidence="1">Single-pass type I membrane protein</topology>
    </subcellularLocation>
</comment>
<dbReference type="FunFam" id="2.60.120.430:FF:000005">
    <property type="entry name" value="Putative receptor-like protein kinase"/>
    <property type="match status" value="1"/>
</dbReference>
<evidence type="ECO:0000256" key="1">
    <source>
        <dbReference type="ARBA" id="ARBA00004479"/>
    </source>
</evidence>
<dbReference type="InterPro" id="IPR024788">
    <property type="entry name" value="Malectin-like_Carb-bd_dom"/>
</dbReference>
<dbReference type="PROSITE" id="PS50011">
    <property type="entry name" value="PROTEIN_KINASE_DOM"/>
    <property type="match status" value="1"/>
</dbReference>
<reference evidence="16" key="1">
    <citation type="submission" date="2023-07" db="EMBL/GenBank/DDBJ databases">
        <title>draft genome sequence of fig (Ficus carica).</title>
        <authorList>
            <person name="Takahashi T."/>
            <person name="Nishimura K."/>
        </authorList>
    </citation>
    <scope>NUCLEOTIDE SEQUENCE</scope>
</reference>
<dbReference type="GO" id="GO:0016020">
    <property type="term" value="C:membrane"/>
    <property type="evidence" value="ECO:0007669"/>
    <property type="project" value="UniProtKB-SubCell"/>
</dbReference>
<keyword evidence="3" id="KW-0808">Transferase</keyword>
<evidence type="ECO:0000256" key="11">
    <source>
        <dbReference type="ARBA" id="ARBA00023180"/>
    </source>
</evidence>
<evidence type="ECO:0000256" key="6">
    <source>
        <dbReference type="ARBA" id="ARBA00022741"/>
    </source>
</evidence>
<dbReference type="EMBL" id="BTGU01000024">
    <property type="protein sequence ID" value="GMN47098.1"/>
    <property type="molecule type" value="Genomic_DNA"/>
</dbReference>
<organism evidence="16 17">
    <name type="scientific">Ficus carica</name>
    <name type="common">Common fig</name>
    <dbReference type="NCBI Taxonomy" id="3494"/>
    <lineage>
        <taxon>Eukaryota</taxon>
        <taxon>Viridiplantae</taxon>
        <taxon>Streptophyta</taxon>
        <taxon>Embryophyta</taxon>
        <taxon>Tracheophyta</taxon>
        <taxon>Spermatophyta</taxon>
        <taxon>Magnoliopsida</taxon>
        <taxon>eudicotyledons</taxon>
        <taxon>Gunneridae</taxon>
        <taxon>Pentapetalae</taxon>
        <taxon>rosids</taxon>
        <taxon>fabids</taxon>
        <taxon>Rosales</taxon>
        <taxon>Moraceae</taxon>
        <taxon>Ficeae</taxon>
        <taxon>Ficus</taxon>
    </lineage>
</organism>
<evidence type="ECO:0000256" key="12">
    <source>
        <dbReference type="PROSITE-ProRule" id="PRU10141"/>
    </source>
</evidence>
<feature type="domain" description="Protein kinase" evidence="15">
    <location>
        <begin position="467"/>
        <end position="742"/>
    </location>
</feature>
<evidence type="ECO:0000256" key="13">
    <source>
        <dbReference type="SAM" id="MobiDB-lite"/>
    </source>
</evidence>
<evidence type="ECO:0000256" key="3">
    <source>
        <dbReference type="ARBA" id="ARBA00022679"/>
    </source>
</evidence>
<dbReference type="SMART" id="SM00220">
    <property type="entry name" value="S_TKc"/>
    <property type="match status" value="1"/>
</dbReference>
<dbReference type="FunFam" id="1.10.510.10:FF:000252">
    <property type="entry name" value="Receptor-like protein kinase FERONIA"/>
    <property type="match status" value="1"/>
</dbReference>
<dbReference type="PANTHER" id="PTHR45631">
    <property type="entry name" value="OS07G0107800 PROTEIN-RELATED"/>
    <property type="match status" value="1"/>
</dbReference>
<feature type="transmembrane region" description="Helical" evidence="14">
    <location>
        <begin position="7"/>
        <end position="26"/>
    </location>
</feature>
<dbReference type="AlphaFoldDB" id="A0AA88AJB5"/>
<feature type="region of interest" description="Disordered" evidence="13">
    <location>
        <begin position="755"/>
        <end position="777"/>
    </location>
</feature>
<dbReference type="PROSITE" id="PS00107">
    <property type="entry name" value="PROTEIN_KINASE_ATP"/>
    <property type="match status" value="1"/>
</dbReference>
<dbReference type="GO" id="GO:0005524">
    <property type="term" value="F:ATP binding"/>
    <property type="evidence" value="ECO:0007669"/>
    <property type="project" value="UniProtKB-UniRule"/>
</dbReference>
<evidence type="ECO:0000256" key="14">
    <source>
        <dbReference type="SAM" id="Phobius"/>
    </source>
</evidence>
<keyword evidence="6 12" id="KW-0547">Nucleotide-binding</keyword>
<keyword evidence="4 14" id="KW-0812">Transmembrane</keyword>
<evidence type="ECO:0000256" key="4">
    <source>
        <dbReference type="ARBA" id="ARBA00022692"/>
    </source>
</evidence>
<evidence type="ECO:0000313" key="17">
    <source>
        <dbReference type="Proteomes" id="UP001187192"/>
    </source>
</evidence>
<dbReference type="CDD" id="cd14066">
    <property type="entry name" value="STKc_IRAK"/>
    <property type="match status" value="1"/>
</dbReference>
<keyword evidence="8 12" id="KW-0067">ATP-binding</keyword>
<dbReference type="PROSITE" id="PS00108">
    <property type="entry name" value="PROTEIN_KINASE_ST"/>
    <property type="match status" value="1"/>
</dbReference>
<proteinExistence type="predicted"/>
<sequence>MKGCGEVVYFISVWLIFSLASFSSGFNPIDNYLIDCGSSSNTSVADRIFLSDNAASNFLSTPLDVLAQTTYKSIISSSDSPLYQTARIFTKTSTYTFPIRQHVRHWIRLYFSAFVYENYNMSTASFSVFTENHVLLDDFSTSSTISVKEFSVSVTSDDLVIMFIPSVDSFAFLNAIEVVSVPDDLITDNAVLTADTFENFKGMLNQTLETVVRVNMGGPMVSFEDDALSRTWIPDQSFLVDADIIKNFSNIEAVRYGSNGWDFAPATVYGTARTLSSRSDYNSNYFTANLTWIFDVDQGFHYLVRFHFCDILSKSLNTLYFNVYIDSFEVLPNLDLSTMRGNSLGLPGYEDYVTVLTVSNKLRVSIGPSTLPGVDPNAILNGLEIMKIKHVRSTPNSDSNKGVRLAAICVSIGGFLVVILVVVFFSFICKKWKRLVTKGDSNKTSCAAPNYGIRIPFLLIQEATNHFDESLIIGAGGFGMVYKGVLKDGTKVAIKRNKPGSQQGLIEFRTEVEMLSQFHHRHLVSLIGYCQEENEMILLYEYVENGTLSSHLCGSGRSMLSWKQRLEICIGAARGLHYLHTGPVRAVIHRDVKSTNILLDENLIAKVADFGLSKTGPDLSQVGYVSTAVKGSFGYLDPEYFRKQRLTLKSDVYSFGVVLLEVLCGRAAVDSTLPTEKIGLAGWAMTWHKTGKLEQIIDPAVAGEIKPDSLRKFGETAEKCLAEVGAKRPSMGEVLWNLECALELQEAMENDTIPNVQIDDLPKPVDKNSESSISIFE</sequence>
<evidence type="ECO:0000256" key="5">
    <source>
        <dbReference type="ARBA" id="ARBA00022729"/>
    </source>
</evidence>
<dbReference type="InterPro" id="IPR001245">
    <property type="entry name" value="Ser-Thr/Tyr_kinase_cat_dom"/>
</dbReference>
<dbReference type="InterPro" id="IPR017441">
    <property type="entry name" value="Protein_kinase_ATP_BS"/>
</dbReference>
<dbReference type="Pfam" id="PF07714">
    <property type="entry name" value="PK_Tyr_Ser-Thr"/>
    <property type="match status" value="1"/>
</dbReference>
<feature type="transmembrane region" description="Helical" evidence="14">
    <location>
        <begin position="405"/>
        <end position="428"/>
    </location>
</feature>
<keyword evidence="10 14" id="KW-0472">Membrane</keyword>
<dbReference type="GO" id="GO:0004674">
    <property type="term" value="F:protein serine/threonine kinase activity"/>
    <property type="evidence" value="ECO:0007669"/>
    <property type="project" value="UniProtKB-KW"/>
</dbReference>
<dbReference type="Proteomes" id="UP001187192">
    <property type="component" value="Unassembled WGS sequence"/>
</dbReference>
<dbReference type="FunFam" id="3.30.200.20:FF:000039">
    <property type="entry name" value="receptor-like protein kinase FERONIA"/>
    <property type="match status" value="1"/>
</dbReference>
<keyword evidence="2" id="KW-0723">Serine/threonine-protein kinase</keyword>
<dbReference type="Gene3D" id="3.30.200.20">
    <property type="entry name" value="Phosphorylase Kinase, domain 1"/>
    <property type="match status" value="1"/>
</dbReference>
<accession>A0AA88AJB5</accession>
<keyword evidence="7" id="KW-0418">Kinase</keyword>
<dbReference type="InterPro" id="IPR008271">
    <property type="entry name" value="Ser/Thr_kinase_AS"/>
</dbReference>
<dbReference type="Gene3D" id="2.60.120.430">
    <property type="entry name" value="Galactose-binding lectin"/>
    <property type="match status" value="2"/>
</dbReference>
<evidence type="ECO:0000313" key="16">
    <source>
        <dbReference type="EMBL" id="GMN47098.1"/>
    </source>
</evidence>
<keyword evidence="17" id="KW-1185">Reference proteome</keyword>
<evidence type="ECO:0000256" key="8">
    <source>
        <dbReference type="ARBA" id="ARBA00022840"/>
    </source>
</evidence>
<dbReference type="Gene3D" id="1.10.510.10">
    <property type="entry name" value="Transferase(Phosphotransferase) domain 1"/>
    <property type="match status" value="1"/>
</dbReference>
<dbReference type="InterPro" id="IPR011009">
    <property type="entry name" value="Kinase-like_dom_sf"/>
</dbReference>
<feature type="compositionally biased region" description="Basic and acidic residues" evidence="13">
    <location>
        <begin position="760"/>
        <end position="769"/>
    </location>
</feature>
<keyword evidence="5" id="KW-0732">Signal</keyword>
<protein>
    <recommendedName>
        <fullName evidence="15">Protein kinase domain-containing protein</fullName>
    </recommendedName>
</protein>
<keyword evidence="9 14" id="KW-1133">Transmembrane helix</keyword>
<evidence type="ECO:0000256" key="10">
    <source>
        <dbReference type="ARBA" id="ARBA00023136"/>
    </source>
</evidence>